<keyword evidence="2" id="KW-1185">Reference proteome</keyword>
<reference evidence="1" key="2">
    <citation type="submission" date="2020-11" db="EMBL/GenBank/DDBJ databases">
        <authorList>
            <person name="McCartney M.A."/>
            <person name="Auch B."/>
            <person name="Kono T."/>
            <person name="Mallez S."/>
            <person name="Becker A."/>
            <person name="Gohl D.M."/>
            <person name="Silverstein K.A.T."/>
            <person name="Koren S."/>
            <person name="Bechman K.B."/>
            <person name="Herman A."/>
            <person name="Abrahante J.E."/>
            <person name="Garbe J."/>
        </authorList>
    </citation>
    <scope>NUCLEOTIDE SEQUENCE</scope>
    <source>
        <strain evidence="1">Duluth1</strain>
        <tissue evidence="1">Whole animal</tissue>
    </source>
</reference>
<organism evidence="1 2">
    <name type="scientific">Dreissena polymorpha</name>
    <name type="common">Zebra mussel</name>
    <name type="synonym">Mytilus polymorpha</name>
    <dbReference type="NCBI Taxonomy" id="45954"/>
    <lineage>
        <taxon>Eukaryota</taxon>
        <taxon>Metazoa</taxon>
        <taxon>Spiralia</taxon>
        <taxon>Lophotrochozoa</taxon>
        <taxon>Mollusca</taxon>
        <taxon>Bivalvia</taxon>
        <taxon>Autobranchia</taxon>
        <taxon>Heteroconchia</taxon>
        <taxon>Euheterodonta</taxon>
        <taxon>Imparidentia</taxon>
        <taxon>Neoheterodontei</taxon>
        <taxon>Myida</taxon>
        <taxon>Dreissenoidea</taxon>
        <taxon>Dreissenidae</taxon>
        <taxon>Dreissena</taxon>
    </lineage>
</organism>
<sequence length="64" mass="7474">MVHAFLTEVIRVDSPFPEACVVGWRSPYRTYGVSCGYSGFTTRHKTIPKLKIFKREPNSFKWHL</sequence>
<name>A0A9D4FEL0_DREPO</name>
<evidence type="ECO:0000313" key="1">
    <source>
        <dbReference type="EMBL" id="KAH3796857.1"/>
    </source>
</evidence>
<comment type="caution">
    <text evidence="1">The sequence shown here is derived from an EMBL/GenBank/DDBJ whole genome shotgun (WGS) entry which is preliminary data.</text>
</comment>
<gene>
    <name evidence="1" type="ORF">DPMN_150432</name>
</gene>
<protein>
    <submittedName>
        <fullName evidence="1">Uncharacterized protein</fullName>
    </submittedName>
</protein>
<dbReference type="AlphaFoldDB" id="A0A9D4FEL0"/>
<dbReference type="Proteomes" id="UP000828390">
    <property type="component" value="Unassembled WGS sequence"/>
</dbReference>
<proteinExistence type="predicted"/>
<reference evidence="1" key="1">
    <citation type="journal article" date="2019" name="bioRxiv">
        <title>The Genome of the Zebra Mussel, Dreissena polymorpha: A Resource for Invasive Species Research.</title>
        <authorList>
            <person name="McCartney M.A."/>
            <person name="Auch B."/>
            <person name="Kono T."/>
            <person name="Mallez S."/>
            <person name="Zhang Y."/>
            <person name="Obille A."/>
            <person name="Becker A."/>
            <person name="Abrahante J.E."/>
            <person name="Garbe J."/>
            <person name="Badalamenti J.P."/>
            <person name="Herman A."/>
            <person name="Mangelson H."/>
            <person name="Liachko I."/>
            <person name="Sullivan S."/>
            <person name="Sone E.D."/>
            <person name="Koren S."/>
            <person name="Silverstein K.A.T."/>
            <person name="Beckman K.B."/>
            <person name="Gohl D.M."/>
        </authorList>
    </citation>
    <scope>NUCLEOTIDE SEQUENCE</scope>
    <source>
        <strain evidence="1">Duluth1</strain>
        <tissue evidence="1">Whole animal</tissue>
    </source>
</reference>
<dbReference type="EMBL" id="JAIWYP010000007">
    <property type="protein sequence ID" value="KAH3796857.1"/>
    <property type="molecule type" value="Genomic_DNA"/>
</dbReference>
<accession>A0A9D4FEL0</accession>
<evidence type="ECO:0000313" key="2">
    <source>
        <dbReference type="Proteomes" id="UP000828390"/>
    </source>
</evidence>